<proteinExistence type="predicted"/>
<sequence length="209" mass="24434">MRRYIEMIISTEFAEKEVYLWPIQLNGVLKDSTCMFIITLSINKHRTLHRIAVDEDLIFMGMMYRPGLDWKRCKQIDYVDPEPPRSLDPTKNSIGEHIFENVSAYKCDDVYISAITVNSHMQAACTSIMEDQRNTEGFIGMWPIRREEFSIASRSTARWNYYVKYDHKCNFLGVYLRSNNSYGQCQKDASSLHPTKQRPALTCLNLFPH</sequence>
<evidence type="ECO:0000313" key="2">
    <source>
        <dbReference type="Proteomes" id="UP000275772"/>
    </source>
</evidence>
<name>A0A383UV30_BLUHO</name>
<evidence type="ECO:0000313" key="1">
    <source>
        <dbReference type="EMBL" id="SZF03210.1"/>
    </source>
</evidence>
<dbReference type="AlphaFoldDB" id="A0A383UV30"/>
<dbReference type="EMBL" id="UNSH01000046">
    <property type="protein sequence ID" value="SZF03210.1"/>
    <property type="molecule type" value="Genomic_DNA"/>
</dbReference>
<dbReference type="Proteomes" id="UP000275772">
    <property type="component" value="Unassembled WGS sequence"/>
</dbReference>
<protein>
    <submittedName>
        <fullName evidence="1">Uncharacterized protein</fullName>
    </submittedName>
</protein>
<accession>A0A383UV30</accession>
<dbReference type="VEuPathDB" id="FungiDB:BLGHR1_13999"/>
<gene>
    <name evidence="1" type="ORF">BLGHR1_13999</name>
</gene>
<organism evidence="1 2">
    <name type="scientific">Blumeria hordei</name>
    <name type="common">Barley powdery mildew</name>
    <name type="synonym">Blumeria graminis f. sp. hordei</name>
    <dbReference type="NCBI Taxonomy" id="2867405"/>
    <lineage>
        <taxon>Eukaryota</taxon>
        <taxon>Fungi</taxon>
        <taxon>Dikarya</taxon>
        <taxon>Ascomycota</taxon>
        <taxon>Pezizomycotina</taxon>
        <taxon>Leotiomycetes</taxon>
        <taxon>Erysiphales</taxon>
        <taxon>Erysiphaceae</taxon>
        <taxon>Blumeria</taxon>
    </lineage>
</organism>
<reference evidence="1 2" key="1">
    <citation type="submission" date="2017-11" db="EMBL/GenBank/DDBJ databases">
        <authorList>
            <person name="Kracher B."/>
        </authorList>
    </citation>
    <scope>NUCLEOTIDE SEQUENCE [LARGE SCALE GENOMIC DNA]</scope>
    <source>
        <strain evidence="1 2">RACE1</strain>
    </source>
</reference>